<evidence type="ECO:0000313" key="17">
    <source>
        <dbReference type="EMBL" id="MBB6520902.1"/>
    </source>
</evidence>
<evidence type="ECO:0000256" key="13">
    <source>
        <dbReference type="ARBA" id="ARBA00047880"/>
    </source>
</evidence>
<dbReference type="CDD" id="cd02064">
    <property type="entry name" value="FAD_synthetase_N"/>
    <property type="match status" value="1"/>
</dbReference>
<dbReference type="FunCoup" id="A0A7X0JRF1">
    <property type="interactions" value="462"/>
</dbReference>
<dbReference type="Proteomes" id="UP000528457">
    <property type="component" value="Unassembled WGS sequence"/>
</dbReference>
<evidence type="ECO:0000256" key="10">
    <source>
        <dbReference type="ARBA" id="ARBA00022827"/>
    </source>
</evidence>
<dbReference type="NCBIfam" id="NF004163">
    <property type="entry name" value="PRK05627.1-6"/>
    <property type="match status" value="1"/>
</dbReference>
<comment type="pathway">
    <text evidence="2 15">Cofactor biosynthesis; FAD biosynthesis; FAD from FMN: step 1/1.</text>
</comment>
<keyword evidence="11 15" id="KW-0067">ATP-binding</keyword>
<gene>
    <name evidence="17" type="ORF">HNR48_001180</name>
</gene>
<comment type="similarity">
    <text evidence="15">Belongs to the ribF family.</text>
</comment>
<keyword evidence="12" id="KW-0511">Multifunctional enzyme</keyword>
<dbReference type="InterPro" id="IPR014729">
    <property type="entry name" value="Rossmann-like_a/b/a_fold"/>
</dbReference>
<keyword evidence="6 15" id="KW-0808">Transferase</keyword>
<evidence type="ECO:0000256" key="6">
    <source>
        <dbReference type="ARBA" id="ARBA00022679"/>
    </source>
</evidence>
<name>A0A7X0JRF1_9GAMM</name>
<dbReference type="GO" id="GO:0003919">
    <property type="term" value="F:FMN adenylyltransferase activity"/>
    <property type="evidence" value="ECO:0007669"/>
    <property type="project" value="UniProtKB-UniRule"/>
</dbReference>
<dbReference type="InParanoid" id="A0A7X0JRF1"/>
<keyword evidence="10 15" id="KW-0274">FAD</keyword>
<dbReference type="NCBIfam" id="NF004159">
    <property type="entry name" value="PRK05627.1-2"/>
    <property type="match status" value="1"/>
</dbReference>
<dbReference type="SUPFAM" id="SSF52374">
    <property type="entry name" value="Nucleotidylyl transferase"/>
    <property type="match status" value="1"/>
</dbReference>
<dbReference type="Pfam" id="PF01687">
    <property type="entry name" value="Flavokinase"/>
    <property type="match status" value="1"/>
</dbReference>
<sequence length="315" mass="35836">MQQGAQEFIRGIANLQPRHRGSVVTIGSFDGVHLGHKAIVRQVRDQAQRLRLASVVMTFEPQPHEYFSGEKAPARLMRVRDKAKALFEAGIDRVFCVTFNRRFSSLSAEDFVKQILVDGLGVKYLVVGDDFRFGCDRSGDYQFLLEAGKRYGFEVTDTQTLMLDGERISSTRIRAALEISDFRLAERLLGRPYRIEGKVIRGQQLARQWDVPTANVQLHRYRSPLNGVFAVEVTLMDGRQLNGVANVGVRPTIGGEATPILEVHLFDFDADIYEQEIAVEFKHKLRDEQKFASLDELKQQIYRDRDQAKAWFDAG</sequence>
<evidence type="ECO:0000256" key="8">
    <source>
        <dbReference type="ARBA" id="ARBA00022741"/>
    </source>
</evidence>
<keyword evidence="8 15" id="KW-0547">Nucleotide-binding</keyword>
<dbReference type="SUPFAM" id="SSF82114">
    <property type="entry name" value="Riboflavin kinase-like"/>
    <property type="match status" value="1"/>
</dbReference>
<dbReference type="EC" id="2.7.7.2" evidence="15"/>
<feature type="domain" description="Riboflavin kinase" evidence="16">
    <location>
        <begin position="188"/>
        <end position="313"/>
    </location>
</feature>
<evidence type="ECO:0000256" key="3">
    <source>
        <dbReference type="ARBA" id="ARBA00005201"/>
    </source>
</evidence>
<dbReference type="SMART" id="SM00904">
    <property type="entry name" value="Flavokinase"/>
    <property type="match status" value="1"/>
</dbReference>
<keyword evidence="4 15" id="KW-0285">Flavoprotein</keyword>
<dbReference type="GO" id="GO:0009231">
    <property type="term" value="P:riboflavin biosynthetic process"/>
    <property type="evidence" value="ECO:0007669"/>
    <property type="project" value="InterPro"/>
</dbReference>
<keyword evidence="18" id="KW-1185">Reference proteome</keyword>
<comment type="caution">
    <text evidence="17">The sequence shown here is derived from an EMBL/GenBank/DDBJ whole genome shotgun (WGS) entry which is preliminary data.</text>
</comment>
<dbReference type="GO" id="GO:0008531">
    <property type="term" value="F:riboflavin kinase activity"/>
    <property type="evidence" value="ECO:0007669"/>
    <property type="project" value="UniProtKB-UniRule"/>
</dbReference>
<keyword evidence="9 15" id="KW-0418">Kinase</keyword>
<reference evidence="17 18" key="1">
    <citation type="submission" date="2020-08" db="EMBL/GenBank/DDBJ databases">
        <title>Genomic Encyclopedia of Type Strains, Phase IV (KMG-IV): sequencing the most valuable type-strain genomes for metagenomic binning, comparative biology and taxonomic classification.</title>
        <authorList>
            <person name="Goeker M."/>
        </authorList>
    </citation>
    <scope>NUCLEOTIDE SEQUENCE [LARGE SCALE GENOMIC DNA]</scope>
    <source>
        <strain evidence="17 18">DSM 22368</strain>
    </source>
</reference>
<evidence type="ECO:0000256" key="2">
    <source>
        <dbReference type="ARBA" id="ARBA00004726"/>
    </source>
</evidence>
<dbReference type="GO" id="GO:0005524">
    <property type="term" value="F:ATP binding"/>
    <property type="evidence" value="ECO:0007669"/>
    <property type="project" value="UniProtKB-UniRule"/>
</dbReference>
<evidence type="ECO:0000313" key="18">
    <source>
        <dbReference type="Proteomes" id="UP000528457"/>
    </source>
</evidence>
<dbReference type="Pfam" id="PF06574">
    <property type="entry name" value="FAD_syn"/>
    <property type="match status" value="1"/>
</dbReference>
<dbReference type="InterPro" id="IPR023468">
    <property type="entry name" value="Riboflavin_kinase"/>
</dbReference>
<comment type="catalytic activity">
    <reaction evidence="13 15">
        <text>riboflavin + ATP = FMN + ADP + H(+)</text>
        <dbReference type="Rhea" id="RHEA:14357"/>
        <dbReference type="ChEBI" id="CHEBI:15378"/>
        <dbReference type="ChEBI" id="CHEBI:30616"/>
        <dbReference type="ChEBI" id="CHEBI:57986"/>
        <dbReference type="ChEBI" id="CHEBI:58210"/>
        <dbReference type="ChEBI" id="CHEBI:456216"/>
        <dbReference type="EC" id="2.7.1.26"/>
    </reaction>
</comment>
<accession>A0A7X0JRF1</accession>
<evidence type="ECO:0000256" key="4">
    <source>
        <dbReference type="ARBA" id="ARBA00022630"/>
    </source>
</evidence>
<dbReference type="NCBIfam" id="NF004160">
    <property type="entry name" value="PRK05627.1-3"/>
    <property type="match status" value="1"/>
</dbReference>
<dbReference type="UniPathway" id="UPA00277">
    <property type="reaction ID" value="UER00407"/>
</dbReference>
<evidence type="ECO:0000259" key="16">
    <source>
        <dbReference type="SMART" id="SM00904"/>
    </source>
</evidence>
<organism evidence="17 18">
    <name type="scientific">Pseudoteredinibacter isoporae</name>
    <dbReference type="NCBI Taxonomy" id="570281"/>
    <lineage>
        <taxon>Bacteria</taxon>
        <taxon>Pseudomonadati</taxon>
        <taxon>Pseudomonadota</taxon>
        <taxon>Gammaproteobacteria</taxon>
        <taxon>Cellvibrionales</taxon>
        <taxon>Cellvibrionaceae</taxon>
        <taxon>Pseudoteredinibacter</taxon>
    </lineage>
</organism>
<evidence type="ECO:0000256" key="5">
    <source>
        <dbReference type="ARBA" id="ARBA00022643"/>
    </source>
</evidence>
<dbReference type="InterPro" id="IPR002606">
    <property type="entry name" value="Riboflavin_kinase_bac"/>
</dbReference>
<evidence type="ECO:0000256" key="1">
    <source>
        <dbReference type="ARBA" id="ARBA00002121"/>
    </source>
</evidence>
<dbReference type="InterPro" id="IPR004821">
    <property type="entry name" value="Cyt_trans-like"/>
</dbReference>
<evidence type="ECO:0000256" key="15">
    <source>
        <dbReference type="PIRNR" id="PIRNR004491"/>
    </source>
</evidence>
<keyword evidence="7 15" id="KW-0548">Nucleotidyltransferase</keyword>
<dbReference type="EMBL" id="JACHHT010000001">
    <property type="protein sequence ID" value="MBB6520902.1"/>
    <property type="molecule type" value="Genomic_DNA"/>
</dbReference>
<protein>
    <recommendedName>
        <fullName evidence="15">Riboflavin biosynthesis protein</fullName>
    </recommendedName>
    <domain>
        <recommendedName>
            <fullName evidence="15">Riboflavin kinase</fullName>
            <ecNumber evidence="15">2.7.1.26</ecNumber>
        </recommendedName>
        <alternativeName>
            <fullName evidence="15">Flavokinase</fullName>
        </alternativeName>
    </domain>
    <domain>
        <recommendedName>
            <fullName evidence="15">FMN adenylyltransferase</fullName>
            <ecNumber evidence="15">2.7.7.2</ecNumber>
        </recommendedName>
        <alternativeName>
            <fullName evidence="15">FAD pyrophosphorylase</fullName>
        </alternativeName>
        <alternativeName>
            <fullName evidence="15">FAD synthase</fullName>
        </alternativeName>
    </domain>
</protein>
<dbReference type="NCBIfam" id="NF004162">
    <property type="entry name" value="PRK05627.1-5"/>
    <property type="match status" value="1"/>
</dbReference>
<evidence type="ECO:0000256" key="14">
    <source>
        <dbReference type="ARBA" id="ARBA00049494"/>
    </source>
</evidence>
<dbReference type="PANTHER" id="PTHR22749">
    <property type="entry name" value="RIBOFLAVIN KINASE/FMN ADENYLYLTRANSFERASE"/>
    <property type="match status" value="1"/>
</dbReference>
<dbReference type="Gene3D" id="3.40.50.620">
    <property type="entry name" value="HUPs"/>
    <property type="match status" value="1"/>
</dbReference>
<dbReference type="GO" id="GO:0009398">
    <property type="term" value="P:FMN biosynthetic process"/>
    <property type="evidence" value="ECO:0007669"/>
    <property type="project" value="UniProtKB-UniRule"/>
</dbReference>
<dbReference type="UniPathway" id="UPA00276">
    <property type="reaction ID" value="UER00406"/>
</dbReference>
<evidence type="ECO:0000256" key="7">
    <source>
        <dbReference type="ARBA" id="ARBA00022695"/>
    </source>
</evidence>
<dbReference type="NCBIfam" id="TIGR00125">
    <property type="entry name" value="cyt_tran_rel"/>
    <property type="match status" value="1"/>
</dbReference>
<comment type="catalytic activity">
    <reaction evidence="14 15">
        <text>FMN + ATP + H(+) = FAD + diphosphate</text>
        <dbReference type="Rhea" id="RHEA:17237"/>
        <dbReference type="ChEBI" id="CHEBI:15378"/>
        <dbReference type="ChEBI" id="CHEBI:30616"/>
        <dbReference type="ChEBI" id="CHEBI:33019"/>
        <dbReference type="ChEBI" id="CHEBI:57692"/>
        <dbReference type="ChEBI" id="CHEBI:58210"/>
        <dbReference type="EC" id="2.7.7.2"/>
    </reaction>
</comment>
<comment type="pathway">
    <text evidence="3 15">Cofactor biosynthesis; FMN biosynthesis; FMN from riboflavin (ATP route): step 1/1.</text>
</comment>
<evidence type="ECO:0000256" key="9">
    <source>
        <dbReference type="ARBA" id="ARBA00022777"/>
    </source>
</evidence>
<dbReference type="InterPro" id="IPR015864">
    <property type="entry name" value="FAD_synthase"/>
</dbReference>
<dbReference type="AlphaFoldDB" id="A0A7X0JRF1"/>
<evidence type="ECO:0000256" key="12">
    <source>
        <dbReference type="ARBA" id="ARBA00023268"/>
    </source>
</evidence>
<dbReference type="FunFam" id="3.40.50.620:FF:000021">
    <property type="entry name" value="Riboflavin biosynthesis protein"/>
    <property type="match status" value="1"/>
</dbReference>
<dbReference type="InterPro" id="IPR015865">
    <property type="entry name" value="Riboflavin_kinase_bac/euk"/>
</dbReference>
<proteinExistence type="inferred from homology"/>
<dbReference type="EC" id="2.7.1.26" evidence="15"/>
<dbReference type="PIRSF" id="PIRSF004491">
    <property type="entry name" value="FAD_Synth"/>
    <property type="match status" value="1"/>
</dbReference>
<dbReference type="RefSeq" id="WP_166849975.1">
    <property type="nucleotide sequence ID" value="NZ_JAAONY010000001.1"/>
</dbReference>
<evidence type="ECO:0000256" key="11">
    <source>
        <dbReference type="ARBA" id="ARBA00022840"/>
    </source>
</evidence>
<dbReference type="GO" id="GO:0006747">
    <property type="term" value="P:FAD biosynthetic process"/>
    <property type="evidence" value="ECO:0007669"/>
    <property type="project" value="UniProtKB-UniRule"/>
</dbReference>
<comment type="function">
    <text evidence="1">Catalyzes the phosphorylation of riboflavin to FMN followed by the adenylation of FMN to FAD.</text>
</comment>
<dbReference type="InterPro" id="IPR023465">
    <property type="entry name" value="Riboflavin_kinase_dom_sf"/>
</dbReference>
<dbReference type="Gene3D" id="2.40.30.30">
    <property type="entry name" value="Riboflavin kinase-like"/>
    <property type="match status" value="1"/>
</dbReference>
<keyword evidence="5 15" id="KW-0288">FMN</keyword>
<dbReference type="NCBIfam" id="TIGR00083">
    <property type="entry name" value="ribF"/>
    <property type="match status" value="1"/>
</dbReference>
<dbReference type="PANTHER" id="PTHR22749:SF6">
    <property type="entry name" value="RIBOFLAVIN KINASE"/>
    <property type="match status" value="1"/>
</dbReference>